<comment type="caution">
    <text evidence="1">The sequence shown here is derived from an EMBL/GenBank/DDBJ whole genome shotgun (WGS) entry which is preliminary data.</text>
</comment>
<accession>A0A9D4MWR1</accession>
<reference evidence="1" key="1">
    <citation type="journal article" date="2019" name="bioRxiv">
        <title>The Genome of the Zebra Mussel, Dreissena polymorpha: A Resource for Invasive Species Research.</title>
        <authorList>
            <person name="McCartney M.A."/>
            <person name="Auch B."/>
            <person name="Kono T."/>
            <person name="Mallez S."/>
            <person name="Zhang Y."/>
            <person name="Obille A."/>
            <person name="Becker A."/>
            <person name="Abrahante J.E."/>
            <person name="Garbe J."/>
            <person name="Badalamenti J.P."/>
            <person name="Herman A."/>
            <person name="Mangelson H."/>
            <person name="Liachko I."/>
            <person name="Sullivan S."/>
            <person name="Sone E.D."/>
            <person name="Koren S."/>
            <person name="Silverstein K.A.T."/>
            <person name="Beckman K.B."/>
            <person name="Gohl D.M."/>
        </authorList>
    </citation>
    <scope>NUCLEOTIDE SEQUENCE</scope>
    <source>
        <strain evidence="1">Duluth1</strain>
        <tissue evidence="1">Whole animal</tissue>
    </source>
</reference>
<sequence length="112" mass="12341">MLHRATTGRLNSTVPPLYLIGQQGPCYCLKVQQVDRVQGRGVVVETTCHHHVPVPHTGSVRVAENQLGALCGQLQEIRLIDIYNVLLMNPGLAITNCNYIPSIAMVKINFHS</sequence>
<evidence type="ECO:0000313" key="1">
    <source>
        <dbReference type="EMBL" id="KAH3885352.1"/>
    </source>
</evidence>
<evidence type="ECO:0000313" key="2">
    <source>
        <dbReference type="Proteomes" id="UP000828390"/>
    </source>
</evidence>
<proteinExistence type="predicted"/>
<keyword evidence="2" id="KW-1185">Reference proteome</keyword>
<organism evidence="1 2">
    <name type="scientific">Dreissena polymorpha</name>
    <name type="common">Zebra mussel</name>
    <name type="synonym">Mytilus polymorpha</name>
    <dbReference type="NCBI Taxonomy" id="45954"/>
    <lineage>
        <taxon>Eukaryota</taxon>
        <taxon>Metazoa</taxon>
        <taxon>Spiralia</taxon>
        <taxon>Lophotrochozoa</taxon>
        <taxon>Mollusca</taxon>
        <taxon>Bivalvia</taxon>
        <taxon>Autobranchia</taxon>
        <taxon>Heteroconchia</taxon>
        <taxon>Euheterodonta</taxon>
        <taxon>Imparidentia</taxon>
        <taxon>Neoheterodontei</taxon>
        <taxon>Myida</taxon>
        <taxon>Dreissenoidea</taxon>
        <taxon>Dreissenidae</taxon>
        <taxon>Dreissena</taxon>
    </lineage>
</organism>
<reference evidence="1" key="2">
    <citation type="submission" date="2020-11" db="EMBL/GenBank/DDBJ databases">
        <authorList>
            <person name="McCartney M.A."/>
            <person name="Auch B."/>
            <person name="Kono T."/>
            <person name="Mallez S."/>
            <person name="Becker A."/>
            <person name="Gohl D.M."/>
            <person name="Silverstein K.A.T."/>
            <person name="Koren S."/>
            <person name="Bechman K.B."/>
            <person name="Herman A."/>
            <person name="Abrahante J.E."/>
            <person name="Garbe J."/>
        </authorList>
    </citation>
    <scope>NUCLEOTIDE SEQUENCE</scope>
    <source>
        <strain evidence="1">Duluth1</strain>
        <tissue evidence="1">Whole animal</tissue>
    </source>
</reference>
<gene>
    <name evidence="1" type="ORF">DPMN_009345</name>
</gene>
<dbReference type="AlphaFoldDB" id="A0A9D4MWR1"/>
<dbReference type="EMBL" id="JAIWYP010000001">
    <property type="protein sequence ID" value="KAH3885352.1"/>
    <property type="molecule type" value="Genomic_DNA"/>
</dbReference>
<dbReference type="Proteomes" id="UP000828390">
    <property type="component" value="Unassembled WGS sequence"/>
</dbReference>
<name>A0A9D4MWR1_DREPO</name>
<protein>
    <submittedName>
        <fullName evidence="1">Uncharacterized protein</fullName>
    </submittedName>
</protein>